<dbReference type="PRINTS" id="PR00313">
    <property type="entry name" value="CABNDNGRPT"/>
</dbReference>
<name>A0A2N7L7A3_9GAMM</name>
<dbReference type="PANTHER" id="PTHR38340">
    <property type="entry name" value="S-LAYER PROTEIN"/>
    <property type="match status" value="1"/>
</dbReference>
<dbReference type="EMBL" id="MDAL01000036">
    <property type="protein sequence ID" value="PMN89883.1"/>
    <property type="molecule type" value="Genomic_DNA"/>
</dbReference>
<feature type="compositionally biased region" description="Basic and acidic residues" evidence="4">
    <location>
        <begin position="859"/>
        <end position="868"/>
    </location>
</feature>
<dbReference type="GO" id="GO:0005509">
    <property type="term" value="F:calcium ion binding"/>
    <property type="evidence" value="ECO:0007669"/>
    <property type="project" value="InterPro"/>
</dbReference>
<keyword evidence="3" id="KW-0106">Calcium</keyword>
<feature type="compositionally biased region" description="Acidic residues" evidence="4">
    <location>
        <begin position="826"/>
        <end position="835"/>
    </location>
</feature>
<evidence type="ECO:0000256" key="2">
    <source>
        <dbReference type="ARBA" id="ARBA00022525"/>
    </source>
</evidence>
<feature type="region of interest" description="Disordered" evidence="4">
    <location>
        <begin position="1155"/>
        <end position="1180"/>
    </location>
</feature>
<dbReference type="InterPro" id="IPR011049">
    <property type="entry name" value="Serralysin-like_metalloprot_C"/>
</dbReference>
<feature type="region of interest" description="Disordered" evidence="4">
    <location>
        <begin position="780"/>
        <end position="923"/>
    </location>
</feature>
<evidence type="ECO:0000313" key="6">
    <source>
        <dbReference type="Proteomes" id="UP000235387"/>
    </source>
</evidence>
<gene>
    <name evidence="5" type="ORF">BCT23_21525</name>
</gene>
<comment type="caution">
    <text evidence="5">The sequence shown here is derived from an EMBL/GenBank/DDBJ whole genome shotgun (WGS) entry which is preliminary data.</text>
</comment>
<dbReference type="Proteomes" id="UP000235387">
    <property type="component" value="Unassembled WGS sequence"/>
</dbReference>
<protein>
    <recommendedName>
        <fullName evidence="7">Alkaline phosphatase</fullName>
    </recommendedName>
</protein>
<evidence type="ECO:0000256" key="1">
    <source>
        <dbReference type="ARBA" id="ARBA00004613"/>
    </source>
</evidence>
<dbReference type="InterPro" id="IPR050557">
    <property type="entry name" value="RTX_toxin/Mannuronan_C5-epim"/>
</dbReference>
<accession>A0A2N7L7A3</accession>
<dbReference type="InterPro" id="IPR018511">
    <property type="entry name" value="Hemolysin-typ_Ca-bd_CS"/>
</dbReference>
<dbReference type="PANTHER" id="PTHR38340:SF1">
    <property type="entry name" value="S-LAYER PROTEIN"/>
    <property type="match status" value="1"/>
</dbReference>
<dbReference type="RefSeq" id="WP_102391584.1">
    <property type="nucleotide sequence ID" value="NZ_MDAL01000036.1"/>
</dbReference>
<dbReference type="SUPFAM" id="SSF51120">
    <property type="entry name" value="beta-Roll"/>
    <property type="match status" value="11"/>
</dbReference>
<feature type="compositionally biased region" description="Basic and acidic residues" evidence="4">
    <location>
        <begin position="899"/>
        <end position="919"/>
    </location>
</feature>
<proteinExistence type="predicted"/>
<evidence type="ECO:0008006" key="7">
    <source>
        <dbReference type="Google" id="ProtNLM"/>
    </source>
</evidence>
<evidence type="ECO:0000256" key="4">
    <source>
        <dbReference type="SAM" id="MobiDB-lite"/>
    </source>
</evidence>
<dbReference type="PROSITE" id="PS00330">
    <property type="entry name" value="HEMOLYSIN_CALCIUM"/>
    <property type="match status" value="12"/>
</dbReference>
<dbReference type="InterPro" id="IPR001343">
    <property type="entry name" value="Hemolysn_Ca-bd"/>
</dbReference>
<comment type="subcellular location">
    <subcellularLocation>
        <location evidence="1">Secreted</location>
    </subcellularLocation>
</comment>
<evidence type="ECO:0000313" key="5">
    <source>
        <dbReference type="EMBL" id="PMN89883.1"/>
    </source>
</evidence>
<feature type="compositionally biased region" description="Acidic residues" evidence="4">
    <location>
        <begin position="871"/>
        <end position="891"/>
    </location>
</feature>
<dbReference type="Gene3D" id="2.150.10.10">
    <property type="entry name" value="Serralysin-like metalloprotease, C-terminal"/>
    <property type="match status" value="13"/>
</dbReference>
<keyword evidence="2" id="KW-0964">Secreted</keyword>
<evidence type="ECO:0000256" key="3">
    <source>
        <dbReference type="ARBA" id="ARBA00022837"/>
    </source>
</evidence>
<dbReference type="Pfam" id="PF00353">
    <property type="entry name" value="HemolysinCabind"/>
    <property type="match status" value="17"/>
</dbReference>
<dbReference type="GO" id="GO:0005576">
    <property type="term" value="C:extracellular region"/>
    <property type="evidence" value="ECO:0007669"/>
    <property type="project" value="UniProtKB-SubCell"/>
</dbReference>
<sequence>MSSIQGTNENDVIYVADHLDPNAEENQTVRVSGGGGNDLIVGDAEANASISGGRGSDWLEGYGGDQLGGGTGNDVLVSLGDGDVLNGGVGNDVLQVAGDAGDGTKLNGGDSDDFLSGNHNDQFYIGGDGADIYHFGSSILDSDPNYDASNTTHHSGHDRIVDFEVGVDTISIDPAIHTHFDELDIQQVGQTTVITLSTGATITLNKTTATDLTADDFVFRTGQEYQNKLGIWGDNEAPIEEPQNVMGGGGDDHIVLDTATADFAAGGRGNDLLEGFGADRLGGGSGDDVLISRGDNDKLQGGLGNDVLHVAGDDANKGRLEGNDGDDFLSGNAGDQFLIGGSGADTYHFGSSILGDHTTNLSGNDRIIDFELGIDIISIDTTVHSSFDELDIKQVGPTTVITLSTGSTITLNNTTASELTVSDFVFQSADAYVDNLGVWKDQLVEEDTGNVIQSENSILLGGDDNDTLTGGDGDDYLSGGLGTDVLTGGEGSDTFITSIGSHTPQYIPEDKGDSYISTVQGIEYGVQDHDRITDFEPGVDVIRIELSSDSILRTIDGSNIEIIQQGDDTLIKVTDQVSVTLENTSAQDVSHGDIQVVLEHSSGDNSVLIGSAGDDLIKGGGFSSNDVMRGGEGADIFSYGLAYWNTHYNAFITSTSKVFGEDVIEDFTQGEDLIHFWSDQDYDSLASGWTISQIGNDTLIEFDSYYAASITLKNIDSYLLSASDFLITPPNDIIEKYDHFLAGDDNDNHIIGNAGANSLFGQAGNDTLIGNEGNDRLVGGLGDDELKGGAGNDDLVGNEGNDTLIGGEGDDDLKGWEGNDALDGGDGTDELEGGEGNDTLIGGDGDDRLHGDEGDDSLDGGKGDDRLFGDAGDDELNGGDGEDYLSGDDGDDRIYGGAEYDRIHGGDGEDTIHGGDGKDSLYGGKHTDTLYGDGGDDRLEGGHGFDTLYGGEGNDILSANTYHSQYSSRVDTDSHLDVLYGGNGDDTLVASGSDKLYGEAGDDTFLRRNGDNKLYGGEGNDTFVIQGINENFDKPRFTTDVWGGEGSDSYQIRFNPGFGNRDNPNHNIFIHDFDVNEDTIDLSSYGIEFAGFNHSQQGDSVKLSFSDELNVFLQNTNLQDLAGKGITIEGGGVSDPLSFDLDFFNYIIKGSRDNDDQVKTGTGNDVIEGGQGNDVLESGAGEDRLTGGQGDDYLDAGQGNDKLLAGSGNDTLIGGEGNDTLTAGTGDDTLVGGEGEDTYIFESFDGINRIQDFEVGVDKLKLDVTFSSYQIENFQDYVVQQGNDTFIKLSGSSDDHIVLFENTDISSINLSDIEFNLYGAAAEYNVLTGSAGNNTLQGAGNINWLNGGLGNDTYITGGDSTVHYFGTGLQEGDNFGHDTIQGFDASAIISINHSSTQYTFADLLITQDGDNTVITLPTSDTPTSSITLTDYNAEGLSQDQFEFLVQDVFGKHLIGSEDDDTLEGTANRDLLESGNGDDVLSGGAGNDVFLIEGNLGHNVIEDFEVGKDELEIIYTPSGSADTNIQVSEIDGSTFIRLSDAHSVTLNNVDLASFSTDDVKITLQKDTAGTTLGSDYAEVFELTGSGEDTLFANGGNDEVISVGSQNHIDGGQGNDTLHSRGFANDIQGGEGDDIITALGMDNTVNGGAGDDTIFYSEIGDEDNLIENGVTELFGGEGDDTFHATIGYLSDNVSEMYGGSGSDTFVFERGFVASQAEGLFVIEDFEVGVDTIQFSVFQGLSFEDLAIFKPNPEPYVHIELPNLQFTIALKDVFVGAIDPDDFIFV</sequence>
<reference evidence="6" key="1">
    <citation type="submission" date="2016-07" db="EMBL/GenBank/DDBJ databases">
        <title>Nontailed viruses are major unrecognized killers of bacteria in the ocean.</title>
        <authorList>
            <person name="Kauffman K."/>
            <person name="Hussain F."/>
            <person name="Yang J."/>
            <person name="Arevalo P."/>
            <person name="Brown J."/>
            <person name="Cutler M."/>
            <person name="Kelly L."/>
            <person name="Polz M.F."/>
        </authorList>
    </citation>
    <scope>NUCLEOTIDE SEQUENCE [LARGE SCALE GENOMIC DNA]</scope>
    <source>
        <strain evidence="6">10N.261.45.A10</strain>
    </source>
</reference>
<organism evidence="5 6">
    <name type="scientific">Enterovibrio norvegicus</name>
    <dbReference type="NCBI Taxonomy" id="188144"/>
    <lineage>
        <taxon>Bacteria</taxon>
        <taxon>Pseudomonadati</taxon>
        <taxon>Pseudomonadota</taxon>
        <taxon>Gammaproteobacteria</taxon>
        <taxon>Vibrionales</taxon>
        <taxon>Vibrionaceae</taxon>
        <taxon>Enterovibrio</taxon>
    </lineage>
</organism>